<dbReference type="SUPFAM" id="SSF158472">
    <property type="entry name" value="HAMP domain-like"/>
    <property type="match status" value="1"/>
</dbReference>
<gene>
    <name evidence="13" type="ORF">F0185_27170</name>
</gene>
<dbReference type="InterPro" id="IPR001789">
    <property type="entry name" value="Sig_transdc_resp-reg_receiver"/>
</dbReference>
<evidence type="ECO:0000259" key="11">
    <source>
        <dbReference type="PROSITE" id="PS50110"/>
    </source>
</evidence>
<comment type="subcellular location">
    <subcellularLocation>
        <location evidence="2">Membrane</location>
    </subcellularLocation>
</comment>
<sequence>MIVRSIREKLVTVVMLTTLAALLVSIGTVIAYDLRNYHKALLGDMATQAELLGHMTSAALTFDDARLATENLALLRIRPSVRAGAIYDAKGALFASYRAPGEQQAFPVSPQTDDLRVSGDDLLLYRRVVENGELLGTVYLRAEYTLVARAVDYLSIAAGVIALAMLIAWLMTRRLGRIVTAPIVALTETAREVVSTRDYSRRAPRISDDEAGELVDSFNAMLGEIEQRTGALETSHHAIAREAEERARAQQEIMDLNERLEVRVHERTMQLELTNAELEVAMSAAKNANQAKSAFLSSMSHELRTPLNAILGFAQILTSESLPSTLPQKKEFAGHILKSGRHLLTLINEILDLAKVESGTVTLSMEPVALADMLVECRNMTEPLAQQRKIRMLFPDAPPAVVQADRTRLKQVLLNLLSNAIKYNREMGAVVCDCSVVTANRVRLSVQDTGMGLRPEQIDSLFQPFNRLGQENGSEEGTGIGLVVTRRLVELMGGEIGVSSSVGVGTVFWIELGLTQPVPSVVGEATVLALEPKAASAPRADHTLLYVEDNPANLKLVQEIVRYRPDLHLLTAPDGHLGIEMAKAHLPDVILMDLNLPCVSGADALKELRSDPRTAHIPVIALTASAMPRDVERGLASGFSRYLTKPINIDEFNEAIDTTLAFADTRQLAQKARNP</sequence>
<keyword evidence="14" id="KW-1185">Reference proteome</keyword>
<dbReference type="Proteomes" id="UP000785613">
    <property type="component" value="Unassembled WGS sequence"/>
</dbReference>
<protein>
    <recommendedName>
        <fullName evidence="3">histidine kinase</fullName>
        <ecNumber evidence="3">2.7.13.3</ecNumber>
    </recommendedName>
</protein>
<dbReference type="Pfam" id="PF17152">
    <property type="entry name" value="CHASE8"/>
    <property type="match status" value="1"/>
</dbReference>
<dbReference type="SMART" id="SM00304">
    <property type="entry name" value="HAMP"/>
    <property type="match status" value="1"/>
</dbReference>
<evidence type="ECO:0000256" key="2">
    <source>
        <dbReference type="ARBA" id="ARBA00004370"/>
    </source>
</evidence>
<dbReference type="SUPFAM" id="SSF47384">
    <property type="entry name" value="Homodimeric domain of signal transducing histidine kinase"/>
    <property type="match status" value="1"/>
</dbReference>
<dbReference type="CDD" id="cd06225">
    <property type="entry name" value="HAMP"/>
    <property type="match status" value="1"/>
</dbReference>
<name>A0ABX0LRT4_9BURK</name>
<keyword evidence="9" id="KW-0812">Transmembrane</keyword>
<dbReference type="InterPro" id="IPR004358">
    <property type="entry name" value="Sig_transdc_His_kin-like_C"/>
</dbReference>
<evidence type="ECO:0000256" key="3">
    <source>
        <dbReference type="ARBA" id="ARBA00012438"/>
    </source>
</evidence>
<dbReference type="SUPFAM" id="SSF52172">
    <property type="entry name" value="CheY-like"/>
    <property type="match status" value="1"/>
</dbReference>
<evidence type="ECO:0000256" key="6">
    <source>
        <dbReference type="ARBA" id="ARBA00022777"/>
    </source>
</evidence>
<dbReference type="InterPro" id="IPR003594">
    <property type="entry name" value="HATPase_dom"/>
</dbReference>
<dbReference type="Gene3D" id="3.30.565.10">
    <property type="entry name" value="Histidine kinase-like ATPase, C-terminal domain"/>
    <property type="match status" value="1"/>
</dbReference>
<organism evidence="13 14">
    <name type="scientific">Massilia rubra</name>
    <dbReference type="NCBI Taxonomy" id="2607910"/>
    <lineage>
        <taxon>Bacteria</taxon>
        <taxon>Pseudomonadati</taxon>
        <taxon>Pseudomonadota</taxon>
        <taxon>Betaproteobacteria</taxon>
        <taxon>Burkholderiales</taxon>
        <taxon>Oxalobacteraceae</taxon>
        <taxon>Telluria group</taxon>
        <taxon>Massilia</taxon>
    </lineage>
</organism>
<evidence type="ECO:0000256" key="9">
    <source>
        <dbReference type="SAM" id="Phobius"/>
    </source>
</evidence>
<dbReference type="SMART" id="SM00388">
    <property type="entry name" value="HisKA"/>
    <property type="match status" value="1"/>
</dbReference>
<dbReference type="InterPro" id="IPR003661">
    <property type="entry name" value="HisK_dim/P_dom"/>
</dbReference>
<dbReference type="Gene3D" id="6.10.340.10">
    <property type="match status" value="1"/>
</dbReference>
<dbReference type="PANTHER" id="PTHR43047">
    <property type="entry name" value="TWO-COMPONENT HISTIDINE PROTEIN KINASE"/>
    <property type="match status" value="1"/>
</dbReference>
<comment type="caution">
    <text evidence="13">The sequence shown here is derived from an EMBL/GenBank/DDBJ whole genome shotgun (WGS) entry which is preliminary data.</text>
</comment>
<keyword evidence="9" id="KW-0472">Membrane</keyword>
<evidence type="ECO:0000313" key="14">
    <source>
        <dbReference type="Proteomes" id="UP000785613"/>
    </source>
</evidence>
<keyword evidence="6" id="KW-0418">Kinase</keyword>
<evidence type="ECO:0000259" key="12">
    <source>
        <dbReference type="PROSITE" id="PS50885"/>
    </source>
</evidence>
<dbReference type="Gene3D" id="1.10.287.130">
    <property type="match status" value="1"/>
</dbReference>
<dbReference type="CDD" id="cd00082">
    <property type="entry name" value="HisKA"/>
    <property type="match status" value="1"/>
</dbReference>
<evidence type="ECO:0000256" key="7">
    <source>
        <dbReference type="PROSITE-ProRule" id="PRU00169"/>
    </source>
</evidence>
<dbReference type="PANTHER" id="PTHR43047:SF72">
    <property type="entry name" value="OSMOSENSING HISTIDINE PROTEIN KINASE SLN1"/>
    <property type="match status" value="1"/>
</dbReference>
<keyword evidence="4 7" id="KW-0597">Phosphoprotein</keyword>
<dbReference type="InterPro" id="IPR033417">
    <property type="entry name" value="CHASE8"/>
</dbReference>
<evidence type="ECO:0000256" key="5">
    <source>
        <dbReference type="ARBA" id="ARBA00022679"/>
    </source>
</evidence>
<feature type="modified residue" description="4-aspartylphosphate" evidence="7">
    <location>
        <position position="593"/>
    </location>
</feature>
<dbReference type="InterPro" id="IPR036097">
    <property type="entry name" value="HisK_dim/P_sf"/>
</dbReference>
<dbReference type="CDD" id="cd16922">
    <property type="entry name" value="HATPase_EvgS-ArcB-TorS-like"/>
    <property type="match status" value="1"/>
</dbReference>
<evidence type="ECO:0000256" key="8">
    <source>
        <dbReference type="SAM" id="Coils"/>
    </source>
</evidence>
<feature type="coiled-coil region" evidence="8">
    <location>
        <begin position="239"/>
        <end position="291"/>
    </location>
</feature>
<dbReference type="InterPro" id="IPR003660">
    <property type="entry name" value="HAMP_dom"/>
</dbReference>
<comment type="catalytic activity">
    <reaction evidence="1">
        <text>ATP + protein L-histidine = ADP + protein N-phospho-L-histidine.</text>
        <dbReference type="EC" id="2.7.13.3"/>
    </reaction>
</comment>
<dbReference type="PROSITE" id="PS50110">
    <property type="entry name" value="RESPONSE_REGULATORY"/>
    <property type="match status" value="1"/>
</dbReference>
<dbReference type="SUPFAM" id="SSF55874">
    <property type="entry name" value="ATPase domain of HSP90 chaperone/DNA topoisomerase II/histidine kinase"/>
    <property type="match status" value="1"/>
</dbReference>
<feature type="domain" description="Histidine kinase" evidence="10">
    <location>
        <begin position="298"/>
        <end position="516"/>
    </location>
</feature>
<keyword evidence="9" id="KW-1133">Transmembrane helix</keyword>
<accession>A0ABX0LRT4</accession>
<dbReference type="PRINTS" id="PR00344">
    <property type="entry name" value="BCTRLSENSOR"/>
</dbReference>
<dbReference type="EMBL" id="VUYU01000026">
    <property type="protein sequence ID" value="NHZ37250.1"/>
    <property type="molecule type" value="Genomic_DNA"/>
</dbReference>
<keyword evidence="5" id="KW-0808">Transferase</keyword>
<proteinExistence type="predicted"/>
<dbReference type="InterPro" id="IPR005467">
    <property type="entry name" value="His_kinase_dom"/>
</dbReference>
<dbReference type="InterPro" id="IPR036890">
    <property type="entry name" value="HATPase_C_sf"/>
</dbReference>
<dbReference type="EC" id="2.7.13.3" evidence="3"/>
<feature type="domain" description="Response regulatory" evidence="11">
    <location>
        <begin position="543"/>
        <end position="660"/>
    </location>
</feature>
<dbReference type="Pfam" id="PF00672">
    <property type="entry name" value="HAMP"/>
    <property type="match status" value="1"/>
</dbReference>
<feature type="transmembrane region" description="Helical" evidence="9">
    <location>
        <begin position="153"/>
        <end position="171"/>
    </location>
</feature>
<dbReference type="PROSITE" id="PS50109">
    <property type="entry name" value="HIS_KIN"/>
    <property type="match status" value="1"/>
</dbReference>
<feature type="domain" description="HAMP" evidence="12">
    <location>
        <begin position="177"/>
        <end position="230"/>
    </location>
</feature>
<dbReference type="Pfam" id="PF00512">
    <property type="entry name" value="HisKA"/>
    <property type="match status" value="1"/>
</dbReference>
<dbReference type="SMART" id="SM00387">
    <property type="entry name" value="HATPase_c"/>
    <property type="match status" value="1"/>
</dbReference>
<dbReference type="InterPro" id="IPR011006">
    <property type="entry name" value="CheY-like_superfamily"/>
</dbReference>
<evidence type="ECO:0000256" key="4">
    <source>
        <dbReference type="ARBA" id="ARBA00022553"/>
    </source>
</evidence>
<dbReference type="RefSeq" id="WP_167230076.1">
    <property type="nucleotide sequence ID" value="NZ_VUYU01000026.1"/>
</dbReference>
<evidence type="ECO:0000313" key="13">
    <source>
        <dbReference type="EMBL" id="NHZ37250.1"/>
    </source>
</evidence>
<dbReference type="SMART" id="SM00448">
    <property type="entry name" value="REC"/>
    <property type="match status" value="1"/>
</dbReference>
<evidence type="ECO:0000259" key="10">
    <source>
        <dbReference type="PROSITE" id="PS50109"/>
    </source>
</evidence>
<dbReference type="PROSITE" id="PS50885">
    <property type="entry name" value="HAMP"/>
    <property type="match status" value="1"/>
</dbReference>
<dbReference type="Gene3D" id="3.40.50.2300">
    <property type="match status" value="1"/>
</dbReference>
<dbReference type="Pfam" id="PF00072">
    <property type="entry name" value="Response_reg"/>
    <property type="match status" value="1"/>
</dbReference>
<reference evidence="13 14" key="1">
    <citation type="submission" date="2019-09" db="EMBL/GenBank/DDBJ databases">
        <title>Taxonomy of Antarctic Massilia spp.: description of Massilia rubra sp. nov., Massilia aquatica sp. nov., Massilia mucilaginosa sp. nov., Massilia frigida sp. nov. isolated from streams, lakes and regoliths.</title>
        <authorList>
            <person name="Holochova P."/>
            <person name="Sedlacek I."/>
            <person name="Kralova S."/>
            <person name="Maslanova I."/>
            <person name="Busse H.-J."/>
            <person name="Stankova E."/>
            <person name="Vrbovska V."/>
            <person name="Kovarovic V."/>
            <person name="Bartak M."/>
            <person name="Svec P."/>
            <person name="Pantucek R."/>
        </authorList>
    </citation>
    <scope>NUCLEOTIDE SEQUENCE [LARGE SCALE GENOMIC DNA]</scope>
    <source>
        <strain evidence="13 14">CCM 8692</strain>
    </source>
</reference>
<dbReference type="Pfam" id="PF02518">
    <property type="entry name" value="HATPase_c"/>
    <property type="match status" value="1"/>
</dbReference>
<evidence type="ECO:0000256" key="1">
    <source>
        <dbReference type="ARBA" id="ARBA00000085"/>
    </source>
</evidence>
<keyword evidence="8" id="KW-0175">Coiled coil</keyword>